<feature type="compositionally biased region" description="Basic and acidic residues" evidence="2">
    <location>
        <begin position="261"/>
        <end position="274"/>
    </location>
</feature>
<feature type="compositionally biased region" description="Gly residues" evidence="2">
    <location>
        <begin position="396"/>
        <end position="424"/>
    </location>
</feature>
<dbReference type="Gene3D" id="1.20.1260.20">
    <property type="entry name" value="PPE superfamily"/>
    <property type="match status" value="1"/>
</dbReference>
<dbReference type="SUPFAM" id="SSF140459">
    <property type="entry name" value="PE/PPE dimer-like"/>
    <property type="match status" value="1"/>
</dbReference>
<dbReference type="Pfam" id="PF00823">
    <property type="entry name" value="PPE"/>
    <property type="match status" value="1"/>
</dbReference>
<comment type="caution">
    <text evidence="4">The sequence shown here is derived from an EMBL/GenBank/DDBJ whole genome shotgun (WGS) entry which is preliminary data.</text>
</comment>
<dbReference type="AlphaFoldDB" id="A0A4R1GAQ5"/>
<gene>
    <name evidence="4" type="ORF">DFR71_2329</name>
</gene>
<feature type="compositionally biased region" description="Low complexity" evidence="2">
    <location>
        <begin position="330"/>
        <end position="356"/>
    </location>
</feature>
<organism evidence="4 5">
    <name type="scientific">Nocardia alba</name>
    <dbReference type="NCBI Taxonomy" id="225051"/>
    <lineage>
        <taxon>Bacteria</taxon>
        <taxon>Bacillati</taxon>
        <taxon>Actinomycetota</taxon>
        <taxon>Actinomycetes</taxon>
        <taxon>Mycobacteriales</taxon>
        <taxon>Nocardiaceae</taxon>
        <taxon>Nocardia</taxon>
    </lineage>
</organism>
<feature type="compositionally biased region" description="Basic and acidic residues" evidence="2">
    <location>
        <begin position="425"/>
        <end position="453"/>
    </location>
</feature>
<feature type="region of interest" description="Disordered" evidence="2">
    <location>
        <begin position="242"/>
        <end position="462"/>
    </location>
</feature>
<dbReference type="Proteomes" id="UP000294856">
    <property type="component" value="Unassembled WGS sequence"/>
</dbReference>
<keyword evidence="5" id="KW-1185">Reference proteome</keyword>
<evidence type="ECO:0000313" key="4">
    <source>
        <dbReference type="EMBL" id="TCK01302.1"/>
    </source>
</evidence>
<comment type="similarity">
    <text evidence="1">Belongs to the mycobacterial PPE family.</text>
</comment>
<protein>
    <submittedName>
        <fullName evidence="4">PPE family protein</fullName>
    </submittedName>
</protein>
<dbReference type="InterPro" id="IPR038332">
    <property type="entry name" value="PPE_sf"/>
</dbReference>
<dbReference type="InterPro" id="IPR000030">
    <property type="entry name" value="PPE_dom"/>
</dbReference>
<feature type="domain" description="PPE" evidence="3">
    <location>
        <begin position="95"/>
        <end position="184"/>
    </location>
</feature>
<sequence>MTFSDFMSKLGSVALTASSPSRISDRIGSLFDSDVSATQSELDAQAAGDSARTRIYAENSSLASGFTGEYTPQVVPPVMEPFTTMSHSDIMKFVESIKPETMSTSVQAWRQLATDTTTKATAFHDNIQKEMERGWSGSAASQALASTKSYLAEVHKVDQAASLIGNKMEEAYSGFNQVKYSVPHESDKQSSTVGGAVFSALASAIAPGAGTVTSLIMDSTSAGRSDAAQAAARQVMETVYKPVAQQSDTQVPKVPEPSKPQSDKPTGDTSKDKPTGTTTDKPNGTTTKPSTDDTTPSTTEEPESPTTTDPGDDDTTDDQTTDDTTDDDTTAASTTPETPTTTTPSGTTPGTTPAGTSPGGLGSGGGAGAGAGGGAGAGTPGAAVPGTAGQKQAVGAGAGAGSGASSGRSGMSGMGGMGAPGARGGGKDDENEHQAPDYLRGVHEELLGPERLHVPPVIGGDA</sequence>
<evidence type="ECO:0000256" key="2">
    <source>
        <dbReference type="SAM" id="MobiDB-lite"/>
    </source>
</evidence>
<proteinExistence type="inferred from homology"/>
<feature type="compositionally biased region" description="Acidic residues" evidence="2">
    <location>
        <begin position="310"/>
        <end position="329"/>
    </location>
</feature>
<name>A0A4R1GAQ5_9NOCA</name>
<evidence type="ECO:0000256" key="1">
    <source>
        <dbReference type="ARBA" id="ARBA00010652"/>
    </source>
</evidence>
<feature type="compositionally biased region" description="Gly residues" evidence="2">
    <location>
        <begin position="357"/>
        <end position="379"/>
    </location>
</feature>
<dbReference type="EMBL" id="SMFR01000001">
    <property type="protein sequence ID" value="TCK01302.1"/>
    <property type="molecule type" value="Genomic_DNA"/>
</dbReference>
<feature type="compositionally biased region" description="Low complexity" evidence="2">
    <location>
        <begin position="380"/>
        <end position="389"/>
    </location>
</feature>
<evidence type="ECO:0000259" key="3">
    <source>
        <dbReference type="Pfam" id="PF00823"/>
    </source>
</evidence>
<evidence type="ECO:0000313" key="5">
    <source>
        <dbReference type="Proteomes" id="UP000294856"/>
    </source>
</evidence>
<dbReference type="STRING" id="1210063.GCA_001612665_04234"/>
<accession>A0A4R1GAQ5</accession>
<dbReference type="OrthoDB" id="4571686at2"/>
<feature type="compositionally biased region" description="Low complexity" evidence="2">
    <location>
        <begin position="275"/>
        <end position="309"/>
    </location>
</feature>
<reference evidence="4 5" key="1">
    <citation type="submission" date="2019-03" db="EMBL/GenBank/DDBJ databases">
        <title>Genomic Encyclopedia of Type Strains, Phase IV (KMG-IV): sequencing the most valuable type-strain genomes for metagenomic binning, comparative biology and taxonomic classification.</title>
        <authorList>
            <person name="Goeker M."/>
        </authorList>
    </citation>
    <scope>NUCLEOTIDE SEQUENCE [LARGE SCALE GENOMIC DNA]</scope>
    <source>
        <strain evidence="4 5">DSM 44684</strain>
    </source>
</reference>